<gene>
    <name evidence="2" type="primary">LOC100369865</name>
</gene>
<evidence type="ECO:0000313" key="1">
    <source>
        <dbReference type="Proteomes" id="UP000694865"/>
    </source>
</evidence>
<evidence type="ECO:0000313" key="2">
    <source>
        <dbReference type="RefSeq" id="XP_006815758.1"/>
    </source>
</evidence>
<reference evidence="2" key="1">
    <citation type="submission" date="2025-08" db="UniProtKB">
        <authorList>
            <consortium name="RefSeq"/>
        </authorList>
    </citation>
    <scope>IDENTIFICATION</scope>
    <source>
        <tissue evidence="2">Testes</tissue>
    </source>
</reference>
<dbReference type="Gene3D" id="1.20.140.30">
    <property type="entry name" value="MOB kinase activator"/>
    <property type="match status" value="1"/>
</dbReference>
<dbReference type="SUPFAM" id="SSF101152">
    <property type="entry name" value="Mob1/phocein"/>
    <property type="match status" value="1"/>
</dbReference>
<dbReference type="RefSeq" id="XP_006815758.1">
    <property type="nucleotide sequence ID" value="XM_006815695.1"/>
</dbReference>
<organism evidence="1 2">
    <name type="scientific">Saccoglossus kowalevskii</name>
    <name type="common">Acorn worm</name>
    <dbReference type="NCBI Taxonomy" id="10224"/>
    <lineage>
        <taxon>Eukaryota</taxon>
        <taxon>Metazoa</taxon>
        <taxon>Hemichordata</taxon>
        <taxon>Enteropneusta</taxon>
        <taxon>Harrimaniidae</taxon>
        <taxon>Saccoglossus</taxon>
    </lineage>
</organism>
<dbReference type="InterPro" id="IPR005301">
    <property type="entry name" value="MOB_kinase_act_fam"/>
</dbReference>
<dbReference type="SMART" id="SM01388">
    <property type="entry name" value="Mob1_phocein"/>
    <property type="match status" value="1"/>
</dbReference>
<accession>A0ABM0M6W7</accession>
<name>A0ABM0M6W7_SACKO</name>
<dbReference type="Proteomes" id="UP000694865">
    <property type="component" value="Unplaced"/>
</dbReference>
<sequence>MDWLMGKAKKREKPPVEEKKLYLEPKYANIKLDNLDFCETVKLPDGICINEWLATFAIAFFNNINLQYGCISEFCTQTLCSTMSAPNSTTYTWVDEKGKKSKCTAAQYVDYVMTSLQKYISDENVFPTKYDVVFPADFESIIQRIFRMLFHVMAHIYHAHFEHMVLLDNEADLHCLFTHFIYFSREFNLLDSKETVILDDLIELLGLNSQSKSKEESVTANATTAR</sequence>
<protein>
    <submittedName>
        <fullName evidence="2">MOB kinase activator 2-like</fullName>
    </submittedName>
</protein>
<dbReference type="InterPro" id="IPR036703">
    <property type="entry name" value="MOB_kinase_act_sf"/>
</dbReference>
<keyword evidence="1" id="KW-1185">Reference proteome</keyword>
<dbReference type="Pfam" id="PF03637">
    <property type="entry name" value="Mob1_phocein"/>
    <property type="match status" value="1"/>
</dbReference>
<proteinExistence type="predicted"/>
<dbReference type="GeneID" id="100369865"/>
<dbReference type="PANTHER" id="PTHR22599">
    <property type="entry name" value="MPS ONE BINDER KINASE ACTIVATOR-LIKE MOB"/>
    <property type="match status" value="1"/>
</dbReference>